<gene>
    <name evidence="12" type="ORF">I532_07800</name>
</gene>
<dbReference type="GO" id="GO:0055085">
    <property type="term" value="P:transmembrane transport"/>
    <property type="evidence" value="ECO:0007669"/>
    <property type="project" value="InterPro"/>
</dbReference>
<dbReference type="InterPro" id="IPR037294">
    <property type="entry name" value="ABC_BtuC-like"/>
</dbReference>
<dbReference type="InterPro" id="IPR001626">
    <property type="entry name" value="ABC_TroCD"/>
</dbReference>
<feature type="transmembrane region" description="Helical" evidence="11">
    <location>
        <begin position="229"/>
        <end position="247"/>
    </location>
</feature>
<dbReference type="Gene3D" id="1.10.10.10">
    <property type="entry name" value="Winged helix-like DNA-binding domain superfamily/Winged helix DNA-binding domain"/>
    <property type="match status" value="1"/>
</dbReference>
<dbReference type="EMBL" id="APBN01000002">
    <property type="protein sequence ID" value="EMT53902.1"/>
    <property type="molecule type" value="Genomic_DNA"/>
</dbReference>
<evidence type="ECO:0000256" key="2">
    <source>
        <dbReference type="ARBA" id="ARBA00008034"/>
    </source>
</evidence>
<evidence type="ECO:0000256" key="9">
    <source>
        <dbReference type="ARBA" id="ARBA00073179"/>
    </source>
</evidence>
<dbReference type="SUPFAM" id="SSF81345">
    <property type="entry name" value="ABC transporter involved in vitamin B12 uptake, BtuC"/>
    <property type="match status" value="1"/>
</dbReference>
<dbReference type="CDD" id="cd06550">
    <property type="entry name" value="TM_ABC_iron-siderophores_like"/>
    <property type="match status" value="1"/>
</dbReference>
<keyword evidence="7 11" id="KW-0472">Membrane</keyword>
<dbReference type="InterPro" id="IPR036388">
    <property type="entry name" value="WH-like_DNA-bd_sf"/>
</dbReference>
<feature type="transmembrane region" description="Helical" evidence="11">
    <location>
        <begin position="98"/>
        <end position="118"/>
    </location>
</feature>
<keyword evidence="13" id="KW-1185">Reference proteome</keyword>
<comment type="similarity">
    <text evidence="2 10">Belongs to the ABC-3 integral membrane protein family.</text>
</comment>
<feature type="transmembrane region" description="Helical" evidence="11">
    <location>
        <begin position="259"/>
        <end position="276"/>
    </location>
</feature>
<name>M8DKB3_9BACL</name>
<dbReference type="Pfam" id="PF00950">
    <property type="entry name" value="ABC-3"/>
    <property type="match status" value="1"/>
</dbReference>
<keyword evidence="5 10" id="KW-0812">Transmembrane</keyword>
<feature type="transmembrane region" description="Helical" evidence="11">
    <location>
        <begin position="198"/>
        <end position="217"/>
    </location>
</feature>
<feature type="transmembrane region" description="Helical" evidence="11">
    <location>
        <begin position="40"/>
        <end position="59"/>
    </location>
</feature>
<dbReference type="RefSeq" id="WP_003387454.1">
    <property type="nucleotide sequence ID" value="NZ_APBN01000002.1"/>
</dbReference>
<feature type="transmembrane region" description="Helical" evidence="11">
    <location>
        <begin position="12"/>
        <end position="35"/>
    </location>
</feature>
<evidence type="ECO:0000256" key="4">
    <source>
        <dbReference type="ARBA" id="ARBA00022475"/>
    </source>
</evidence>
<dbReference type="Gene3D" id="1.10.3470.10">
    <property type="entry name" value="ABC transporter involved in vitamin B12 uptake, BtuC"/>
    <property type="match status" value="1"/>
</dbReference>
<dbReference type="Proteomes" id="UP000012081">
    <property type="component" value="Unassembled WGS sequence"/>
</dbReference>
<accession>M8DKB3</accession>
<evidence type="ECO:0000256" key="8">
    <source>
        <dbReference type="ARBA" id="ARBA00057828"/>
    </source>
</evidence>
<dbReference type="PANTHER" id="PTHR30477:SF3">
    <property type="entry name" value="METAL TRANSPORT SYSTEM MEMBRANE PROTEIN CT_069-RELATED"/>
    <property type="match status" value="1"/>
</dbReference>
<evidence type="ECO:0000256" key="6">
    <source>
        <dbReference type="ARBA" id="ARBA00022989"/>
    </source>
</evidence>
<organism evidence="12 13">
    <name type="scientific">Brevibacillus borstelensis AK1</name>
    <dbReference type="NCBI Taxonomy" id="1300222"/>
    <lineage>
        <taxon>Bacteria</taxon>
        <taxon>Bacillati</taxon>
        <taxon>Bacillota</taxon>
        <taxon>Bacilli</taxon>
        <taxon>Bacillales</taxon>
        <taxon>Paenibacillaceae</taxon>
        <taxon>Brevibacillus</taxon>
    </lineage>
</organism>
<evidence type="ECO:0000256" key="10">
    <source>
        <dbReference type="RuleBase" id="RU003943"/>
    </source>
</evidence>
<evidence type="ECO:0000313" key="13">
    <source>
        <dbReference type="Proteomes" id="UP000012081"/>
    </source>
</evidence>
<comment type="caution">
    <text evidence="12">The sequence shown here is derived from an EMBL/GenBank/DDBJ whole genome shotgun (WGS) entry which is preliminary data.</text>
</comment>
<comment type="function">
    <text evidence="8">This protein is probably a component of a manganese permease, a binding protein-dependent, ATP-driven transport system.</text>
</comment>
<dbReference type="STRING" id="1300222.I532_07800"/>
<keyword evidence="6 11" id="KW-1133">Transmembrane helix</keyword>
<evidence type="ECO:0000256" key="7">
    <source>
        <dbReference type="ARBA" id="ARBA00023136"/>
    </source>
</evidence>
<evidence type="ECO:0000256" key="1">
    <source>
        <dbReference type="ARBA" id="ARBA00004651"/>
    </source>
</evidence>
<proteinExistence type="inferred from homology"/>
<feature type="transmembrane region" description="Helical" evidence="11">
    <location>
        <begin position="173"/>
        <end position="192"/>
    </location>
</feature>
<dbReference type="AlphaFoldDB" id="M8DKB3"/>
<evidence type="ECO:0000256" key="3">
    <source>
        <dbReference type="ARBA" id="ARBA00022448"/>
    </source>
</evidence>
<comment type="subcellular location">
    <subcellularLocation>
        <location evidence="1 10">Cell membrane</location>
        <topology evidence="1 10">Multi-pass membrane protein</topology>
    </subcellularLocation>
</comment>
<dbReference type="FunFam" id="1.10.3470.10:FF:000003">
    <property type="entry name" value="Iron ABC transporter permease SitD"/>
    <property type="match status" value="1"/>
</dbReference>
<dbReference type="PATRIC" id="fig|1300222.3.peg.1605"/>
<feature type="transmembrane region" description="Helical" evidence="11">
    <location>
        <begin position="65"/>
        <end position="86"/>
    </location>
</feature>
<dbReference type="GO" id="GO:0043190">
    <property type="term" value="C:ATP-binding cassette (ABC) transporter complex"/>
    <property type="evidence" value="ECO:0007669"/>
    <property type="project" value="InterPro"/>
</dbReference>
<reference evidence="12 13" key="1">
    <citation type="submission" date="2013-03" db="EMBL/GenBank/DDBJ databases">
        <title>Assembly of a new bacterial strain Brevibacillus borstelensis AK1.</title>
        <authorList>
            <person name="Rajan I."/>
            <person name="PoliReddy D."/>
            <person name="Sugumar T."/>
            <person name="Rathinam K."/>
            <person name="Alqarawi S."/>
            <person name="Khalil A.B."/>
            <person name="Sivakumar N."/>
        </authorList>
    </citation>
    <scope>NUCLEOTIDE SEQUENCE [LARGE SCALE GENOMIC DNA]</scope>
    <source>
        <strain evidence="12 13">AK1</strain>
    </source>
</reference>
<dbReference type="GO" id="GO:0010043">
    <property type="term" value="P:response to zinc ion"/>
    <property type="evidence" value="ECO:0007669"/>
    <property type="project" value="TreeGrafter"/>
</dbReference>
<dbReference type="PANTHER" id="PTHR30477">
    <property type="entry name" value="ABC-TRANSPORTER METAL-BINDING PROTEIN"/>
    <property type="match status" value="1"/>
</dbReference>
<protein>
    <recommendedName>
        <fullName evidence="9">Manganese transport system membrane protein MntC</fullName>
    </recommendedName>
</protein>
<evidence type="ECO:0000256" key="11">
    <source>
        <dbReference type="SAM" id="Phobius"/>
    </source>
</evidence>
<dbReference type="GO" id="GO:0071281">
    <property type="term" value="P:cellular response to iron ion"/>
    <property type="evidence" value="ECO:0007669"/>
    <property type="project" value="UniProtKB-ARBA"/>
</dbReference>
<dbReference type="OrthoDB" id="9788905at2"/>
<sequence length="451" mass="48521">MNLLLALQDPNTQWVLMGCILLGTSSGILGCFAFLRGRSLVGDALAHAALPGVCMIFLLTGSKSIGLFLIGAGVAGLLASYSITAISRYSRIKEDTSLAIVLSVFFGIGIVLLTFIQHSASGNQSGLDKFLFGQAASLVKSDVVTIMIVASVLIGLTAILFKEFTLLSFDPGFGRGLGYPMGLLDGLLMLMLLMSVVIGLQAVGVVLVAAMLIAPAVTARYWTDKLSRMVVLSGVFGALSGVLGTLISTQQENLPTGPTIVLSATCFFVLSILFSPRRGVLARLFRFFKLRRKVLIEDVQQALYECLEEQAGSSRPGGVYLGIGSAELALKSGKSLSQVKSALAEMVRQKIVAERAKADGSSTWTFTPDGLKNSYLLVLNQRLWDLYHMNQNEYHHVHIDQSQEELAPQLTEEMLAKMLAQLEAYDLTPKLTEGTQAISRLYASEQGGLSL</sequence>
<evidence type="ECO:0000256" key="5">
    <source>
        <dbReference type="ARBA" id="ARBA00022692"/>
    </source>
</evidence>
<evidence type="ECO:0000313" key="12">
    <source>
        <dbReference type="EMBL" id="EMT53902.1"/>
    </source>
</evidence>
<feature type="transmembrane region" description="Helical" evidence="11">
    <location>
        <begin position="138"/>
        <end position="161"/>
    </location>
</feature>
<keyword evidence="4" id="KW-1003">Cell membrane</keyword>
<keyword evidence="3 10" id="KW-0813">Transport</keyword>